<keyword evidence="2 10" id="KW-0812">Transmembrane</keyword>
<evidence type="ECO:0000256" key="10">
    <source>
        <dbReference type="SAM" id="Phobius"/>
    </source>
</evidence>
<proteinExistence type="predicted"/>
<evidence type="ECO:0000256" key="9">
    <source>
        <dbReference type="SAM" id="MobiDB-lite"/>
    </source>
</evidence>
<evidence type="ECO:0000256" key="1">
    <source>
        <dbReference type="ARBA" id="ARBA00004563"/>
    </source>
</evidence>
<sequence length="668" mass="75305">MMMQKVIVLAMVSLCASVHRSVHKIGNLVLCPNSPMGICLPGHHPPIPTTKKPSVRNIARLPREILNRPEMKDIGVVIIDRRLDGSSIHGKVERATIQRKQQNPQEVREEEYDQVEGKVTYMNWPSKSGEWTENFGPTGPVCPRFSSQFYITHDKLIRAVLTRPEHPEGVFVDGYLCEAQIWSSKCTKTWYFSYQEERSISGAVAEVEKCFQALELQKAGNPVKPEHPLSVCYWNAEHTESVVYHLITPHTSTVNPYTNKIVDPLFLKGGCSLDSHICQTSKLSVMWLRTGHDSPSMVCNVDNWKKQQIVLHEVDMETHEKGKWARRTILEGDHLGTKVLESGCRTKFCNLNGIRFDDSEWWTMDPHEDFQHNPLYGRIRDMISQLPICSEEKSKDIGIAHPNFETSFLKKEMGNMLRALRCNDAVGKILEGESITPVDLSALAPTSPGPGIMYKLEETEGGQIVLKWAHANYSLIRVSPIPNTDELGYAKGGSKIIIKEWTNTTIPGIQVGPNGILKKHLMNGSSVLLAPQSMLQLGELDPSFSRRIDVNHIKWTEDTGAETLSEEELIPLKNGSIIRHNAMDWIEMWVHEVGDVVSGWSSGIQAVISIFFIFVFVAALYKLTQICIRIKRRIHPSKKKIQSPDPEADADLIGSKPERDNRNQTVFG</sequence>
<comment type="subcellular location">
    <subcellularLocation>
        <location evidence="1">Virion membrane</location>
        <topology evidence="1">Single-pass type I membrane protein</topology>
    </subcellularLocation>
</comment>
<dbReference type="GO" id="GO:0019031">
    <property type="term" value="C:viral envelope"/>
    <property type="evidence" value="ECO:0007669"/>
    <property type="project" value="UniProtKB-KW"/>
</dbReference>
<accession>A0A059U0H0</accession>
<evidence type="ECO:0000259" key="12">
    <source>
        <dbReference type="Pfam" id="PF24833"/>
    </source>
</evidence>
<dbReference type="InterPro" id="IPR001903">
    <property type="entry name" value="Rhabdo_glycop_FD"/>
</dbReference>
<protein>
    <submittedName>
        <fullName evidence="13">G protein</fullName>
    </submittedName>
</protein>
<dbReference type="Pfam" id="PF24833">
    <property type="entry name" value="Rhabdo_glycop_CD"/>
    <property type="match status" value="1"/>
</dbReference>
<feature type="domain" description="Spike glycoprotein fusion" evidence="11">
    <location>
        <begin position="172"/>
        <end position="271"/>
    </location>
</feature>
<dbReference type="KEGG" id="vg:20964441"/>
<evidence type="ECO:0000313" key="14">
    <source>
        <dbReference type="Proteomes" id="UP000134478"/>
    </source>
</evidence>
<dbReference type="SUPFAM" id="SSF161008">
    <property type="entry name" value="Viral glycoprotein ectodomain-like"/>
    <property type="match status" value="1"/>
</dbReference>
<dbReference type="RefSeq" id="YP_009094164.1">
    <property type="nucleotide sequence ID" value="NC_025362.1"/>
</dbReference>
<keyword evidence="7 10" id="KW-0472">Membrane</keyword>
<feature type="transmembrane region" description="Helical" evidence="10">
    <location>
        <begin position="603"/>
        <end position="623"/>
    </location>
</feature>
<evidence type="ECO:0000256" key="3">
    <source>
        <dbReference type="ARBA" id="ARBA00022729"/>
    </source>
</evidence>
<name>A0A059U0H0_9RHAB</name>
<dbReference type="EMBL" id="KJ636781">
    <property type="protein sequence ID" value="AHZ45721.1"/>
    <property type="molecule type" value="Viral_cRNA"/>
</dbReference>
<keyword evidence="6 10" id="KW-1133">Transmembrane helix</keyword>
<keyword evidence="8" id="KW-0325">Glycoprotein</keyword>
<dbReference type="Proteomes" id="UP000134478">
    <property type="component" value="Segment"/>
</dbReference>
<evidence type="ECO:0000256" key="5">
    <source>
        <dbReference type="ARBA" id="ARBA00022879"/>
    </source>
</evidence>
<dbReference type="GeneID" id="20964441"/>
<keyword evidence="5" id="KW-0261">Viral envelope protein</keyword>
<feature type="domain" description="Spike glycoprotein G central" evidence="12">
    <location>
        <begin position="393"/>
        <end position="515"/>
    </location>
</feature>
<dbReference type="Pfam" id="PF00974">
    <property type="entry name" value="Rhabdo_glycop_FD"/>
    <property type="match status" value="1"/>
</dbReference>
<feature type="region of interest" description="Disordered" evidence="9">
    <location>
        <begin position="639"/>
        <end position="668"/>
    </location>
</feature>
<evidence type="ECO:0000256" key="2">
    <source>
        <dbReference type="ARBA" id="ARBA00022692"/>
    </source>
</evidence>
<evidence type="ECO:0000256" key="4">
    <source>
        <dbReference type="ARBA" id="ARBA00022844"/>
    </source>
</evidence>
<dbReference type="InterPro" id="IPR055447">
    <property type="entry name" value="Rhabdo_glycop_CD"/>
</dbReference>
<evidence type="ECO:0000256" key="7">
    <source>
        <dbReference type="ARBA" id="ARBA00023136"/>
    </source>
</evidence>
<evidence type="ECO:0000256" key="6">
    <source>
        <dbReference type="ARBA" id="ARBA00022989"/>
    </source>
</evidence>
<evidence type="ECO:0000259" key="11">
    <source>
        <dbReference type="Pfam" id="PF00974"/>
    </source>
</evidence>
<evidence type="ECO:0000313" key="13">
    <source>
        <dbReference type="EMBL" id="AHZ45721.1"/>
    </source>
</evidence>
<dbReference type="GO" id="GO:0055036">
    <property type="term" value="C:virion membrane"/>
    <property type="evidence" value="ECO:0007669"/>
    <property type="project" value="UniProtKB-SubCell"/>
</dbReference>
<keyword evidence="3" id="KW-0732">Signal</keyword>
<keyword evidence="14" id="KW-1185">Reference proteome</keyword>
<dbReference type="OrthoDB" id="21147at10239"/>
<dbReference type="Gene3D" id="2.30.29.130">
    <property type="match status" value="1"/>
</dbReference>
<reference evidence="13 14" key="1">
    <citation type="journal article" date="2014" name="Genome Announc.">
        <title>Xiburema Virus, a Hitherto Undescribed Virus within the Family Rhabdoviridae Isolated in the Brazilian Amazon Region.</title>
        <authorList>
            <person name="Wanzeller A.L."/>
            <person name="Martins L.C."/>
            <person name="Diniz Junior J.A."/>
            <person name="de Almeida Medeiros D.B."/>
            <person name="Cardoso J.F."/>
            <person name="da Silva D.E."/>
            <person name="de Oliveira L.F."/>
            <person name="de Vasconcelos J.M."/>
            <person name="Nunes M.R."/>
            <person name="Vianez Junior J.L."/>
            <person name="Vasconcelos P.F."/>
        </authorList>
    </citation>
    <scope>NUCLEOTIDE SEQUENCE [LARGE SCALE GENOMIC DNA]</scope>
    <source>
        <strain evidence="13">XIBV/BE AR 362159</strain>
    </source>
</reference>
<keyword evidence="4" id="KW-0946">Virion</keyword>
<evidence type="ECO:0000256" key="8">
    <source>
        <dbReference type="ARBA" id="ARBA00023180"/>
    </source>
</evidence>
<organism evidence="13 14">
    <name type="scientific">Xiburema virus</name>
    <dbReference type="NCBI Taxonomy" id="1272959"/>
    <lineage>
        <taxon>Viruses</taxon>
        <taxon>Riboviria</taxon>
        <taxon>Orthornavirae</taxon>
        <taxon>Negarnaviricota</taxon>
        <taxon>Haploviricotina</taxon>
        <taxon>Monjiviricetes</taxon>
        <taxon>Mononegavirales</taxon>
        <taxon>Rhabdoviridae</taxon>
        <taxon>Alpharhabdovirinae</taxon>
        <taxon>Arurhavirus</taxon>
        <taxon>Arurhavirus xiburema</taxon>
    </lineage>
</organism>